<dbReference type="InterPro" id="IPR046834">
    <property type="entry name" value="ABC_ATPase_C"/>
</dbReference>
<dbReference type="SUPFAM" id="SSF52540">
    <property type="entry name" value="P-loop containing nucleoside triphosphate hydrolases"/>
    <property type="match status" value="1"/>
</dbReference>
<evidence type="ECO:0000313" key="4">
    <source>
        <dbReference type="EMBL" id="ACB84865.1"/>
    </source>
</evidence>
<dbReference type="InterPro" id="IPR049069">
    <property type="entry name" value="MRB1590-like_C"/>
</dbReference>
<dbReference type="OrthoDB" id="9809999at2"/>
<evidence type="ECO:0000313" key="5">
    <source>
        <dbReference type="Proteomes" id="UP000001683"/>
    </source>
</evidence>
<name>B2A260_NATTJ</name>
<sequence length="570" mass="63960">MADLKKLIATLSRIDGKGYKAYKDIQGMYKYPDGGELYIDYVQGDPFASPSRLRFRVPMELAKFPKSYYQNKIRKIALEDYLTRAFDQAVNKAKGNRGTGKSGMIAIDAGGQEVLGRSSMVVNDNYVEARFVIGLPARGRKILGKEAIEIFEQEITKIVSSSLYNEALDTTELEEHIAVVEDQDYLRDYLEKNNYIAFVGNGAILPRRSGIDDRPMNKEEVIPFYSPENLEGEVELPNRGKVRGMFLKEGITLIVGGGYHGKSTLLTALERGVYNHLPEDGRELVVSREESVKIRAEDGRKVEKVDISPFINNLPHGADTQRFSSEDASGSTSQAANIMESLEIGAKVLLLDEDTSATNFMIRDVRMQELVAKNKEPITPLIDKIRLLYQEHQVSTVLVVGGSGDYFDVADNVIMMDHYKPYEVTGQAHNIAKKHEAYRKKEGGKSFGRITPRKPLKKGLDPIKGKKRKVAAKGLKQIQYGKQNILLSEVEQLVDTSQTRAIGDAIFYILKFYIDSNMTMNQIIDRVMEDIDKKGLDVLSGFKGHPGEYAAFRPFELASALNRLRSLHIK</sequence>
<accession>B2A260</accession>
<dbReference type="STRING" id="457570.Nther_1282"/>
<dbReference type="KEGG" id="nth:Nther_1282"/>
<dbReference type="InterPro" id="IPR027417">
    <property type="entry name" value="P-loop_NTPase"/>
</dbReference>
<proteinExistence type="predicted"/>
<keyword evidence="5" id="KW-1185">Reference proteome</keyword>
<feature type="domain" description="MRB1590-like C-terminal" evidence="3">
    <location>
        <begin position="469"/>
        <end position="570"/>
    </location>
</feature>
<organism evidence="4 5">
    <name type="scientific">Natranaerobius thermophilus (strain ATCC BAA-1301 / DSM 18059 / JW/NM-WN-LF)</name>
    <dbReference type="NCBI Taxonomy" id="457570"/>
    <lineage>
        <taxon>Bacteria</taxon>
        <taxon>Bacillati</taxon>
        <taxon>Bacillota</taxon>
        <taxon>Clostridia</taxon>
        <taxon>Natranaerobiales</taxon>
        <taxon>Natranaerobiaceae</taxon>
        <taxon>Natranaerobius</taxon>
    </lineage>
</organism>
<dbReference type="EMBL" id="CP001034">
    <property type="protein sequence ID" value="ACB84865.1"/>
    <property type="molecule type" value="Genomic_DNA"/>
</dbReference>
<dbReference type="RefSeq" id="WP_012447740.1">
    <property type="nucleotide sequence ID" value="NC_010718.1"/>
</dbReference>
<protein>
    <submittedName>
        <fullName evidence="4">ATPase</fullName>
    </submittedName>
</protein>
<evidence type="ECO:0000259" key="3">
    <source>
        <dbReference type="Pfam" id="PF21117"/>
    </source>
</evidence>
<dbReference type="Pfam" id="PF21117">
    <property type="entry name" value="MRB1590_C"/>
    <property type="match status" value="1"/>
</dbReference>
<dbReference type="Pfam" id="PF09818">
    <property type="entry name" value="ABC_ATPase"/>
    <property type="match status" value="1"/>
</dbReference>
<dbReference type="Proteomes" id="UP000001683">
    <property type="component" value="Chromosome"/>
</dbReference>
<dbReference type="Gene3D" id="3.40.50.300">
    <property type="entry name" value="P-loop containing nucleotide triphosphate hydrolases"/>
    <property type="match status" value="1"/>
</dbReference>
<dbReference type="eggNOG" id="COG3044">
    <property type="taxonomic scope" value="Bacteria"/>
</dbReference>
<dbReference type="InParanoid" id="B2A260"/>
<feature type="domain" description="ATPase of the ABC class C-terminal" evidence="1">
    <location>
        <begin position="170"/>
        <end position="452"/>
    </location>
</feature>
<dbReference type="Pfam" id="PF20446">
    <property type="entry name" value="ABC_N"/>
    <property type="match status" value="1"/>
</dbReference>
<dbReference type="AlphaFoldDB" id="B2A260"/>
<dbReference type="InterPro" id="IPR046833">
    <property type="entry name" value="ABC_N"/>
</dbReference>
<reference evidence="4 5" key="1">
    <citation type="submission" date="2008-04" db="EMBL/GenBank/DDBJ databases">
        <title>Complete sequence of chromosome of Natranaerobius thermophilus JW/NM-WN-LF.</title>
        <authorList>
            <consortium name="US DOE Joint Genome Institute"/>
            <person name="Copeland A."/>
            <person name="Lucas S."/>
            <person name="Lapidus A."/>
            <person name="Glavina del Rio T."/>
            <person name="Dalin E."/>
            <person name="Tice H."/>
            <person name="Bruce D."/>
            <person name="Goodwin L."/>
            <person name="Pitluck S."/>
            <person name="Chertkov O."/>
            <person name="Brettin T."/>
            <person name="Detter J.C."/>
            <person name="Han C."/>
            <person name="Kuske C.R."/>
            <person name="Schmutz J."/>
            <person name="Larimer F."/>
            <person name="Land M."/>
            <person name="Hauser L."/>
            <person name="Kyrpides N."/>
            <person name="Lykidis A."/>
            <person name="Mesbah N.M."/>
            <person name="Wiegel J."/>
        </authorList>
    </citation>
    <scope>NUCLEOTIDE SEQUENCE [LARGE SCALE GENOMIC DNA]</scope>
    <source>
        <strain evidence="5">ATCC BAA-1301 / DSM 18059 / JW/NM-WN-LF</strain>
    </source>
</reference>
<evidence type="ECO:0000259" key="2">
    <source>
        <dbReference type="Pfam" id="PF20446"/>
    </source>
</evidence>
<feature type="domain" description="ATPase of the ABC class N-terminal" evidence="2">
    <location>
        <begin position="5"/>
        <end position="164"/>
    </location>
</feature>
<dbReference type="PANTHER" id="PTHR38149:SF1">
    <property type="entry name" value="ATPASE"/>
    <property type="match status" value="1"/>
</dbReference>
<dbReference type="HOGENOM" id="CLU_021720_2_0_9"/>
<gene>
    <name evidence="4" type="ordered locus">Nther_1282</name>
</gene>
<dbReference type="PANTHER" id="PTHR38149">
    <property type="entry name" value="ATPASE"/>
    <property type="match status" value="1"/>
</dbReference>
<evidence type="ECO:0000259" key="1">
    <source>
        <dbReference type="Pfam" id="PF09818"/>
    </source>
</evidence>
<dbReference type="InterPro" id="IPR019195">
    <property type="entry name" value="ABC_ATPase_put"/>
</dbReference>
<reference evidence="4 5" key="2">
    <citation type="journal article" date="2011" name="J. Bacteriol.">
        <title>Complete genome sequence of the anaerobic, halophilic alkalithermophile Natranaerobius thermophilus JW/NM-WN-LF.</title>
        <authorList>
            <person name="Zhao B."/>
            <person name="Mesbah N.M."/>
            <person name="Dalin E."/>
            <person name="Goodwin L."/>
            <person name="Nolan M."/>
            <person name="Pitluck S."/>
            <person name="Chertkov O."/>
            <person name="Brettin T.S."/>
            <person name="Han J."/>
            <person name="Larimer F.W."/>
            <person name="Land M.L."/>
            <person name="Hauser L."/>
            <person name="Kyrpides N."/>
            <person name="Wiegel J."/>
        </authorList>
    </citation>
    <scope>NUCLEOTIDE SEQUENCE [LARGE SCALE GENOMIC DNA]</scope>
    <source>
        <strain evidence="5">ATCC BAA-1301 / DSM 18059 / JW/NM-WN-LF</strain>
    </source>
</reference>